<comment type="caution">
    <text evidence="1">The sequence shown here is derived from an EMBL/GenBank/DDBJ whole genome shotgun (WGS) entry which is preliminary data.</text>
</comment>
<proteinExistence type="predicted"/>
<evidence type="ECO:0000313" key="1">
    <source>
        <dbReference type="EMBL" id="KAJ8713090.1"/>
    </source>
</evidence>
<accession>A0ACC2QDU4</accession>
<protein>
    <submittedName>
        <fullName evidence="1">Uncharacterized protein</fullName>
    </submittedName>
</protein>
<evidence type="ECO:0000313" key="2">
    <source>
        <dbReference type="Proteomes" id="UP001231649"/>
    </source>
</evidence>
<dbReference type="Proteomes" id="UP001231649">
    <property type="component" value="Chromosome 21"/>
</dbReference>
<gene>
    <name evidence="1" type="ORF">PYW08_008394</name>
</gene>
<dbReference type="EMBL" id="CM056797">
    <property type="protein sequence ID" value="KAJ8713090.1"/>
    <property type="molecule type" value="Genomic_DNA"/>
</dbReference>
<sequence length="205" mass="23013">MSRLCLVLVLISCVHSYESAQEVSSLAYYDNEVIPDVISVVPAEYLTVLYRSGAEVEEGNKVTPTQAKDIPDLAWLAPRDKFYTVILVDPDAPSRASPTSRFWLHWLVGNIPGAHVRSGETIAEYIGAGPSENSGLHRYVFLVYEQPGELRFDEPRLTDRSAVNRAQFSINDFTEKYNLGDPVAGNFYQAEYDDYVPILYEQIGL</sequence>
<name>A0ACC2QDU4_9NEOP</name>
<organism evidence="1 2">
    <name type="scientific">Mythimna loreyi</name>
    <dbReference type="NCBI Taxonomy" id="667449"/>
    <lineage>
        <taxon>Eukaryota</taxon>
        <taxon>Metazoa</taxon>
        <taxon>Ecdysozoa</taxon>
        <taxon>Arthropoda</taxon>
        <taxon>Hexapoda</taxon>
        <taxon>Insecta</taxon>
        <taxon>Pterygota</taxon>
        <taxon>Neoptera</taxon>
        <taxon>Endopterygota</taxon>
        <taxon>Lepidoptera</taxon>
        <taxon>Glossata</taxon>
        <taxon>Ditrysia</taxon>
        <taxon>Noctuoidea</taxon>
        <taxon>Noctuidae</taxon>
        <taxon>Noctuinae</taxon>
        <taxon>Hadenini</taxon>
        <taxon>Mythimna</taxon>
    </lineage>
</organism>
<reference evidence="1" key="1">
    <citation type="submission" date="2023-03" db="EMBL/GenBank/DDBJ databases">
        <title>Chromosome-level genomes of two armyworms, Mythimna separata and Mythimna loreyi, provide insights into the biosynthesis and reception of sex pheromones.</title>
        <authorList>
            <person name="Zhao H."/>
        </authorList>
    </citation>
    <scope>NUCLEOTIDE SEQUENCE</scope>
    <source>
        <strain evidence="1">BeijingLab</strain>
    </source>
</reference>
<keyword evidence="2" id="KW-1185">Reference proteome</keyword>